<reference evidence="3" key="2">
    <citation type="submission" date="2021-03" db="UniProtKB">
        <authorList>
            <consortium name="EnsemblPlants"/>
        </authorList>
    </citation>
    <scope>IDENTIFICATION</scope>
</reference>
<keyword evidence="4" id="KW-1185">Reference proteome</keyword>
<proteinExistence type="predicted"/>
<dbReference type="PROSITE" id="PS50858">
    <property type="entry name" value="BSD"/>
    <property type="match status" value="1"/>
</dbReference>
<dbReference type="SMART" id="SM00751">
    <property type="entry name" value="BSD"/>
    <property type="match status" value="1"/>
</dbReference>
<feature type="region of interest" description="Disordered" evidence="1">
    <location>
        <begin position="289"/>
        <end position="310"/>
    </location>
</feature>
<dbReference type="Proteomes" id="UP000596661">
    <property type="component" value="Chromosome 3"/>
</dbReference>
<dbReference type="OMA" id="EKHAKFV"/>
<dbReference type="PANTHER" id="PTHR31923">
    <property type="entry name" value="BSD DOMAIN-CONTAINING PROTEIN"/>
    <property type="match status" value="1"/>
</dbReference>
<dbReference type="Pfam" id="PF03909">
    <property type="entry name" value="BSD"/>
    <property type="match status" value="1"/>
</dbReference>
<evidence type="ECO:0000313" key="4">
    <source>
        <dbReference type="Proteomes" id="UP000596661"/>
    </source>
</evidence>
<dbReference type="PANTHER" id="PTHR31923:SF1">
    <property type="entry name" value="BSD DOMAIN-CONTAINING PROTEIN"/>
    <property type="match status" value="1"/>
</dbReference>
<accession>A0A803R015</accession>
<dbReference type="InterPro" id="IPR005607">
    <property type="entry name" value="BSD_dom"/>
</dbReference>
<gene>
    <name evidence="3" type="primary">LOC115711318</name>
</gene>
<evidence type="ECO:0000259" key="2">
    <source>
        <dbReference type="PROSITE" id="PS50858"/>
    </source>
</evidence>
<dbReference type="AlphaFoldDB" id="A0A803R015"/>
<dbReference type="InterPro" id="IPR035925">
    <property type="entry name" value="BSD_dom_sf"/>
</dbReference>
<organism evidence="3 4">
    <name type="scientific">Cannabis sativa</name>
    <name type="common">Hemp</name>
    <name type="synonym">Marijuana</name>
    <dbReference type="NCBI Taxonomy" id="3483"/>
    <lineage>
        <taxon>Eukaryota</taxon>
        <taxon>Viridiplantae</taxon>
        <taxon>Streptophyta</taxon>
        <taxon>Embryophyta</taxon>
        <taxon>Tracheophyta</taxon>
        <taxon>Spermatophyta</taxon>
        <taxon>Magnoliopsida</taxon>
        <taxon>eudicotyledons</taxon>
        <taxon>Gunneridae</taxon>
        <taxon>Pentapetalae</taxon>
        <taxon>rosids</taxon>
        <taxon>fabids</taxon>
        <taxon>Rosales</taxon>
        <taxon>Cannabaceae</taxon>
        <taxon>Cannabis</taxon>
    </lineage>
</organism>
<evidence type="ECO:0000313" key="3">
    <source>
        <dbReference type="EnsemblPlants" id="cds.novel_model_3446_5bd9a17a.2.5bd9b138"/>
    </source>
</evidence>
<reference evidence="3" key="1">
    <citation type="submission" date="2018-11" db="EMBL/GenBank/DDBJ databases">
        <authorList>
            <person name="Grassa J C."/>
        </authorList>
    </citation>
    <scope>NUCLEOTIDE SEQUENCE [LARGE SCALE GENOMIC DNA]</scope>
</reference>
<feature type="compositionally biased region" description="Acidic residues" evidence="1">
    <location>
        <begin position="293"/>
        <end position="310"/>
    </location>
</feature>
<feature type="domain" description="BSD" evidence="2">
    <location>
        <begin position="153"/>
        <end position="198"/>
    </location>
</feature>
<evidence type="ECO:0000256" key="1">
    <source>
        <dbReference type="SAM" id="MobiDB-lite"/>
    </source>
</evidence>
<sequence>MEIWHKAQSFAEEATKRSQELAKDAAQRTQGLTIGTSKLYDVVSETAKRSKEIAAAASKRGDQFLSEALKRAEDIKQLASVITPSSAQDLTEPPVGTSTSTLEKDLLTFGVTEELREFVQGITSTTFQDFPLEDDTQLYDVHTVTNIRQDLSEWQARHASIVLQTVKEISQLRYELCPRNMKERKFWRIYFILVNNHVAPFEKRYQEDLKLKAKKEKYDTLKEPVKVENVTLKSTKQEKNDTLKEPVKVEDVIPNPAEQENTLMKTYANQLSQASTSLHTDQDLDMFLLGENGDSDDGQDADGDDGDFDDDFDKIMDGLVRTTL</sequence>
<dbReference type="SUPFAM" id="SSF140383">
    <property type="entry name" value="BSD domain-like"/>
    <property type="match status" value="1"/>
</dbReference>
<dbReference type="Gene3D" id="1.10.3970.10">
    <property type="entry name" value="BSD domain"/>
    <property type="match status" value="1"/>
</dbReference>
<dbReference type="Gramene" id="novel_model_3446_5bd9a17a.2.5bd9b138">
    <property type="protein sequence ID" value="cds.novel_model_3446_5bd9a17a.2.5bd9b138"/>
    <property type="gene ID" value="novel_gene_1825_5bd9a17a"/>
</dbReference>
<name>A0A803R015_CANSA</name>
<dbReference type="EnsemblPlants" id="novel_model_3446_5bd9a17a.2.5bd9b138">
    <property type="protein sequence ID" value="cds.novel_model_3446_5bd9a17a.2.5bd9b138"/>
    <property type="gene ID" value="novel_gene_1825_5bd9a17a"/>
</dbReference>
<protein>
    <recommendedName>
        <fullName evidence="2">BSD domain-containing protein</fullName>
    </recommendedName>
</protein>
<dbReference type="EMBL" id="UZAU01000287">
    <property type="status" value="NOT_ANNOTATED_CDS"/>
    <property type="molecule type" value="Genomic_DNA"/>
</dbReference>